<feature type="coiled-coil region" evidence="1">
    <location>
        <begin position="936"/>
        <end position="970"/>
    </location>
</feature>
<evidence type="ECO:0000313" key="4">
    <source>
        <dbReference type="Proteomes" id="UP001470230"/>
    </source>
</evidence>
<gene>
    <name evidence="3" type="ORF">M9Y10_043267</name>
</gene>
<feature type="region of interest" description="Disordered" evidence="2">
    <location>
        <begin position="189"/>
        <end position="236"/>
    </location>
</feature>
<sequence length="1131" mass="126167">MSTEIEQLNVLFEQTQNDFMPPVKIQIDITQMQSILKGMCQQMIRMQNEIDGLKTQLKSKANQNELLNLNSQIHNKIEGVIENNNESVNQINSNMESLKNALIAGLEKCQSDALSVARDLVAEVKPISAQAESRKSSATGSKSNIVMNESQSGFISNPIPTSDLEELTKQLEALSERVVQIEASRDIPSGDLTEKMSELSKRAKDISSSMNSSNQSSAQSPTVDQRMSRTPDLQTTNHLYDLNDAIRTINDRLNQLESGTTDQSTKENQANQEVPDDIYQQLRDQSDQIKKLTEEINLGRTGQSTSQVELSPNDRDVISQLNVRLFEMESNFTDIKSNTKDLNDQVNDQKTQLGEYKQLLEQYKDELKTSIDTALEKTAAFKDLYNIESKQDGKDEGDDNLIDDDDEQADESDNSMDTPRLKPSTPPQSENAREIQKSSPAPINTDELLESFLDVARAEVDKAKMALMDELSSNVRAITSQLAGNISKAQATFDIGLKKTNSLITDQCTQIQTDLKNHSVEQQNTIKDLHIADADINEKIRLIEQRLDSVMKIAKAPPPKIETFVDSKGKLDLGPLVTQIQTQTALCEDLSNRVASLEERDSISPTSFNNVLESIKDHESKLGQLEITTQQVDSSVSNMKDTVDDLKKKQNSPEEEAKFQELKDLTASLDSETKRLCEAMVKFNKDLISCRAAINTLRSHSEETSGSVEDIMKMCEQAREDCASTDKRVKKLIVFIQDENKEMMNQIKDISRSVERNADRIEEIANKKSESGKSTLTYNDEEEEEEEEEDYQTSTSNSQATTPKSGKKTKKQNKNKQENKNDKNSALNNEVKYENIMTSPHVVALPPLEEKKENQNDELLIPKISPHSVQKNQQQQQQQVMQLPAQVVYDQPIVTVVGRNSKMPLPRLAKVPAQLRSSSELTKNDLKKYDDLFGRLDQFESKFNAIKSAVDGLNKQVKTLQDNKAEKDALQALFDQFRLAMGELNNRIGSLRKNIIQKADISELVQVRTDILKEIKIQGETAAGTEPVRCLLCGNPRHSVTGAFDANITTNASININSINPMSIKPTGLSVSSRVSGADGSVCYVYGENGQMYLGRSQDGKPIVLKNLMNDPGHDGNGVPIQGTVPLPDAQ</sequence>
<proteinExistence type="predicted"/>
<reference evidence="3 4" key="1">
    <citation type="submission" date="2024-04" db="EMBL/GenBank/DDBJ databases">
        <title>Tritrichomonas musculus Genome.</title>
        <authorList>
            <person name="Alves-Ferreira E."/>
            <person name="Grigg M."/>
            <person name="Lorenzi H."/>
            <person name="Galac M."/>
        </authorList>
    </citation>
    <scope>NUCLEOTIDE SEQUENCE [LARGE SCALE GENOMIC DNA]</scope>
    <source>
        <strain evidence="3 4">EAF2021</strain>
    </source>
</reference>
<feature type="coiled-coil region" evidence="1">
    <location>
        <begin position="36"/>
        <end position="101"/>
    </location>
</feature>
<feature type="region of interest" description="Disordered" evidence="2">
    <location>
        <begin position="1111"/>
        <end position="1131"/>
    </location>
</feature>
<keyword evidence="1" id="KW-0175">Coiled coil</keyword>
<dbReference type="Proteomes" id="UP001470230">
    <property type="component" value="Unassembled WGS sequence"/>
</dbReference>
<feature type="compositionally biased region" description="Low complexity" evidence="2">
    <location>
        <begin position="207"/>
        <end position="220"/>
    </location>
</feature>
<feature type="compositionally biased region" description="Acidic residues" evidence="2">
    <location>
        <begin position="395"/>
        <end position="414"/>
    </location>
</feature>
<feature type="region of interest" description="Disordered" evidence="2">
    <location>
        <begin position="763"/>
        <end position="828"/>
    </location>
</feature>
<evidence type="ECO:0000313" key="3">
    <source>
        <dbReference type="EMBL" id="KAK8884161.1"/>
    </source>
</evidence>
<feature type="compositionally biased region" description="Basic and acidic residues" evidence="2">
    <location>
        <begin position="192"/>
        <end position="205"/>
    </location>
</feature>
<evidence type="ECO:0000256" key="2">
    <source>
        <dbReference type="SAM" id="MobiDB-lite"/>
    </source>
</evidence>
<feature type="compositionally biased region" description="Acidic residues" evidence="2">
    <location>
        <begin position="779"/>
        <end position="791"/>
    </location>
</feature>
<name>A0ABR2JZJ5_9EUKA</name>
<comment type="caution">
    <text evidence="3">The sequence shown here is derived from an EMBL/GenBank/DDBJ whole genome shotgun (WGS) entry which is preliminary data.</text>
</comment>
<keyword evidence="4" id="KW-1185">Reference proteome</keyword>
<feature type="compositionally biased region" description="Basic residues" evidence="2">
    <location>
        <begin position="805"/>
        <end position="814"/>
    </location>
</feature>
<accession>A0ABR2JZJ5</accession>
<feature type="region of interest" description="Disordered" evidence="2">
    <location>
        <begin position="390"/>
        <end position="444"/>
    </location>
</feature>
<feature type="compositionally biased region" description="Polar residues" evidence="2">
    <location>
        <begin position="792"/>
        <end position="804"/>
    </location>
</feature>
<organism evidence="3 4">
    <name type="scientific">Tritrichomonas musculus</name>
    <dbReference type="NCBI Taxonomy" id="1915356"/>
    <lineage>
        <taxon>Eukaryota</taxon>
        <taxon>Metamonada</taxon>
        <taxon>Parabasalia</taxon>
        <taxon>Tritrichomonadida</taxon>
        <taxon>Tritrichomonadidae</taxon>
        <taxon>Tritrichomonas</taxon>
    </lineage>
</organism>
<evidence type="ECO:0000256" key="1">
    <source>
        <dbReference type="SAM" id="Coils"/>
    </source>
</evidence>
<feature type="coiled-coil region" evidence="1">
    <location>
        <begin position="346"/>
        <end position="373"/>
    </location>
</feature>
<protein>
    <submittedName>
        <fullName evidence="3">Uncharacterized protein</fullName>
    </submittedName>
</protein>
<dbReference type="EMBL" id="JAPFFF010000008">
    <property type="protein sequence ID" value="KAK8884161.1"/>
    <property type="molecule type" value="Genomic_DNA"/>
</dbReference>